<dbReference type="AlphaFoldDB" id="H8L537"/>
<gene>
    <name evidence="13" type="ordered locus">Fraau_1306</name>
</gene>
<reference evidence="13" key="1">
    <citation type="submission" date="2012-02" db="EMBL/GenBank/DDBJ databases">
        <title>The complete genome of Frateuria aurantia DSM 6220.</title>
        <authorList>
            <consortium name="US DOE Joint Genome Institute (JGI-PGF)"/>
            <person name="Lucas S."/>
            <person name="Copeland A."/>
            <person name="Lapidus A."/>
            <person name="Glavina del Rio T."/>
            <person name="Dalin E."/>
            <person name="Tice H."/>
            <person name="Bruce D."/>
            <person name="Goodwin L."/>
            <person name="Pitluck S."/>
            <person name="Peters L."/>
            <person name="Ovchinnikova G."/>
            <person name="Teshima H."/>
            <person name="Kyrpides N."/>
            <person name="Mavromatis K."/>
            <person name="Ivanova N."/>
            <person name="Brettin T."/>
            <person name="Detter J.C."/>
            <person name="Han C."/>
            <person name="Larimer F."/>
            <person name="Land M."/>
            <person name="Hauser L."/>
            <person name="Markowitz V."/>
            <person name="Cheng J.-F."/>
            <person name="Hugenholtz P."/>
            <person name="Woyke T."/>
            <person name="Wu D."/>
            <person name="Brambilla E."/>
            <person name="Klenk H.-P."/>
            <person name="Eisen J.A."/>
        </authorList>
    </citation>
    <scope>NUCLEOTIDE SEQUENCE</scope>
    <source>
        <strain evidence="13">DSM 6220</strain>
    </source>
</reference>
<evidence type="ECO:0000256" key="6">
    <source>
        <dbReference type="ARBA" id="ARBA00023004"/>
    </source>
</evidence>
<evidence type="ECO:0000313" key="13">
    <source>
        <dbReference type="EMBL" id="AFC85747.1"/>
    </source>
</evidence>
<dbReference type="InterPro" id="IPR039426">
    <property type="entry name" value="TonB-dep_rcpt-like"/>
</dbReference>
<dbReference type="GO" id="GO:0033214">
    <property type="term" value="P:siderophore-iron import into cell"/>
    <property type="evidence" value="ECO:0007669"/>
    <property type="project" value="TreeGrafter"/>
</dbReference>
<dbReference type="GO" id="GO:0009279">
    <property type="term" value="C:cell outer membrane"/>
    <property type="evidence" value="ECO:0007669"/>
    <property type="project" value="UniProtKB-SubCell"/>
</dbReference>
<dbReference type="PROSITE" id="PS52016">
    <property type="entry name" value="TONB_DEPENDENT_REC_3"/>
    <property type="match status" value="1"/>
</dbReference>
<dbReference type="Pfam" id="PF00593">
    <property type="entry name" value="TonB_dep_Rec_b-barrel"/>
    <property type="match status" value="1"/>
</dbReference>
<dbReference type="OrthoDB" id="6046653at2"/>
<dbReference type="InterPro" id="IPR037066">
    <property type="entry name" value="Plug_dom_sf"/>
</dbReference>
<keyword evidence="2 10" id="KW-0813">Transport</keyword>
<comment type="similarity">
    <text evidence="10 11">Belongs to the TonB-dependent receptor family.</text>
</comment>
<dbReference type="Pfam" id="PF07660">
    <property type="entry name" value="STN"/>
    <property type="match status" value="1"/>
</dbReference>
<keyword evidence="8 10" id="KW-0472">Membrane</keyword>
<evidence type="ECO:0000256" key="3">
    <source>
        <dbReference type="ARBA" id="ARBA00022452"/>
    </source>
</evidence>
<name>H8L537_FRAAD</name>
<dbReference type="Gene3D" id="2.170.130.10">
    <property type="entry name" value="TonB-dependent receptor, plug domain"/>
    <property type="match status" value="1"/>
</dbReference>
<organism evidence="13 14">
    <name type="scientific">Frateuria aurantia (strain ATCC 33424 / DSM 6220 / KCTC 2777 / LMG 1558 / NBRC 3245 / NCIMB 13370)</name>
    <name type="common">Acetobacter aurantius</name>
    <dbReference type="NCBI Taxonomy" id="767434"/>
    <lineage>
        <taxon>Bacteria</taxon>
        <taxon>Pseudomonadati</taxon>
        <taxon>Pseudomonadota</taxon>
        <taxon>Gammaproteobacteria</taxon>
        <taxon>Lysobacterales</taxon>
        <taxon>Rhodanobacteraceae</taxon>
        <taxon>Frateuria</taxon>
    </lineage>
</organism>
<keyword evidence="5 10" id="KW-0812">Transmembrane</keyword>
<dbReference type="Gene3D" id="3.55.50.30">
    <property type="match status" value="1"/>
</dbReference>
<proteinExistence type="inferred from homology"/>
<dbReference type="SUPFAM" id="SSF56935">
    <property type="entry name" value="Porins"/>
    <property type="match status" value="1"/>
</dbReference>
<accession>H8L537</accession>
<dbReference type="InterPro" id="IPR000531">
    <property type="entry name" value="Beta-barrel_TonB"/>
</dbReference>
<comment type="subcellular location">
    <subcellularLocation>
        <location evidence="1 10">Cell outer membrane</location>
        <topology evidence="1 10">Multi-pass membrane protein</topology>
    </subcellularLocation>
</comment>
<protein>
    <submittedName>
        <fullName evidence="13">Outer membrane receptor protein</fullName>
    </submittedName>
</protein>
<keyword evidence="13" id="KW-0675">Receptor</keyword>
<keyword evidence="7 11" id="KW-0798">TonB box</keyword>
<dbReference type="InterPro" id="IPR012910">
    <property type="entry name" value="Plug_dom"/>
</dbReference>
<sequence length="991" mass="110594">MNVPPRPVALARHPRWPLRCALSLSPLLLLPAPSEARPETRPLAAEAVRFKIPPGALADALTAFARQTGLRVAADASLMSDQRSTGVNASLPPEQALRQILAGTGLRYTLEATGIAVQPGPEKAPGRTATLQISGDVTEGQSTWGLNDADSVYLESGSRVHLDRQQIERFRGQSIGDMLAGAVGVYTADVRNGAALDVNIRGIQGQSRVPVIIDGGQQAIDVYRGYAGVQQRSYLDPDLISEISIEKGPGLAANASGAIGGVVNMETLHAGDILSDKQRWGLRLRGGIADNSIERTDAYKQVARGDSYRKTLFEPRDYNGSLALAHRSEHWQLVAAYTHRHQANYFAGREGVHRYDKKRYSNGGNGLSSSPVSETFRPGDEVLNTDTANQSTLLKVTWSPNADHELEASHRWFNSSFGEIMPSAIARVPESTQSEHFVDPPGSMVQFLPGRMRLQAGSLRHHFHPQDRDWIDLRSTLWMTRATSRMYNSNIANTPLFKPYPTDGIPDTLGATYAPGLQSDVKSRRWGLDSSNASYFHNALGEWTLRTGLATQHEDTAPNSPVVAIDYNNNRYLRSGVRSESSAVASLQWQPRDWLSLTVGGRYTRYKTRDRNRIAYVSASTPVRYTFARLYTDGAPLPGEWYKEWFPDAQGRYTEASLRATPYAGSTVGQSFDFDEYRPDPRGEGGFFTKQIPTAWGYQPAIRRSGQGFAPYVDLRFNLDPDMFFYVKYAQGWKMPSLFESTLGNSTSRPVTDLKPEKNLSWDVGFSLLKHDVWRDNDRLAFKLAWFDNNIKNAITRRFALSTWNFYVENVDSYRVNGFEWQSGYDFGHAYVDLSANYNLKARTCDAATARQIRTAAYAAYTGADKTPDCVNGGFGTSFVNNQNPPRYSIQTTLGLRLLNRHLEAGVRRLQHSGPTHLLNKPWNTGGYTGLQNVYLATEVYDLFTQWRIDKRNQLEFVVNNLLDSYYLDPMAMSLMPAPGRTLRLNYTLRL</sequence>
<evidence type="ECO:0000256" key="11">
    <source>
        <dbReference type="RuleBase" id="RU003357"/>
    </source>
</evidence>
<keyword evidence="14" id="KW-1185">Reference proteome</keyword>
<dbReference type="eggNOG" id="COG1629">
    <property type="taxonomic scope" value="Bacteria"/>
</dbReference>
<dbReference type="HOGENOM" id="CLU_008287_19_1_6"/>
<dbReference type="InterPro" id="IPR036942">
    <property type="entry name" value="Beta-barrel_TonB_sf"/>
</dbReference>
<evidence type="ECO:0000313" key="14">
    <source>
        <dbReference type="Proteomes" id="UP000005234"/>
    </source>
</evidence>
<evidence type="ECO:0000256" key="8">
    <source>
        <dbReference type="ARBA" id="ARBA00023136"/>
    </source>
</evidence>
<keyword evidence="6" id="KW-0408">Iron</keyword>
<keyword evidence="4" id="KW-0406">Ion transport</keyword>
<dbReference type="Gene3D" id="2.40.170.20">
    <property type="entry name" value="TonB-dependent receptor, beta-barrel domain"/>
    <property type="match status" value="1"/>
</dbReference>
<evidence type="ECO:0000256" key="7">
    <source>
        <dbReference type="ARBA" id="ARBA00023077"/>
    </source>
</evidence>
<dbReference type="eggNOG" id="COG4771">
    <property type="taxonomic scope" value="Bacteria"/>
</dbReference>
<dbReference type="KEGG" id="fau:Fraau_1306"/>
<keyword evidence="4" id="KW-0410">Iron transport</keyword>
<keyword evidence="9 10" id="KW-0998">Cell outer membrane</keyword>
<evidence type="ECO:0000256" key="2">
    <source>
        <dbReference type="ARBA" id="ARBA00022448"/>
    </source>
</evidence>
<dbReference type="RefSeq" id="WP_014402753.1">
    <property type="nucleotide sequence ID" value="NC_017033.1"/>
</dbReference>
<keyword evidence="3 10" id="KW-1134">Transmembrane beta strand</keyword>
<feature type="domain" description="Secretin/TonB short N-terminal" evidence="12">
    <location>
        <begin position="70"/>
        <end position="120"/>
    </location>
</feature>
<dbReference type="EMBL" id="CP003350">
    <property type="protein sequence ID" value="AFC85747.1"/>
    <property type="molecule type" value="Genomic_DNA"/>
</dbReference>
<evidence type="ECO:0000256" key="1">
    <source>
        <dbReference type="ARBA" id="ARBA00004571"/>
    </source>
</evidence>
<dbReference type="STRING" id="767434.Fraau_1306"/>
<evidence type="ECO:0000256" key="5">
    <source>
        <dbReference type="ARBA" id="ARBA00022692"/>
    </source>
</evidence>
<evidence type="ECO:0000256" key="10">
    <source>
        <dbReference type="PROSITE-ProRule" id="PRU01360"/>
    </source>
</evidence>
<dbReference type="Pfam" id="PF07715">
    <property type="entry name" value="Plug"/>
    <property type="match status" value="1"/>
</dbReference>
<dbReference type="PANTHER" id="PTHR30442:SF0">
    <property type="entry name" value="FE(3+) DICITRATE TRANSPORT PROTEIN FECA"/>
    <property type="match status" value="1"/>
</dbReference>
<dbReference type="SMART" id="SM00965">
    <property type="entry name" value="STN"/>
    <property type="match status" value="1"/>
</dbReference>
<evidence type="ECO:0000256" key="9">
    <source>
        <dbReference type="ARBA" id="ARBA00023237"/>
    </source>
</evidence>
<dbReference type="Proteomes" id="UP000005234">
    <property type="component" value="Chromosome"/>
</dbReference>
<dbReference type="PANTHER" id="PTHR30442">
    <property type="entry name" value="IRON III DICITRATE TRANSPORT PROTEIN FECA"/>
    <property type="match status" value="1"/>
</dbReference>
<evidence type="ECO:0000256" key="4">
    <source>
        <dbReference type="ARBA" id="ARBA00022496"/>
    </source>
</evidence>
<evidence type="ECO:0000259" key="12">
    <source>
        <dbReference type="SMART" id="SM00965"/>
    </source>
</evidence>
<dbReference type="InterPro" id="IPR011662">
    <property type="entry name" value="Secretin/TonB_short_N"/>
</dbReference>